<protein>
    <submittedName>
        <fullName evidence="1">Uncharacterized protein</fullName>
    </submittedName>
</protein>
<evidence type="ECO:0000313" key="1">
    <source>
        <dbReference type="EMBL" id="MPN03658.1"/>
    </source>
</evidence>
<dbReference type="EMBL" id="VSSQ01049589">
    <property type="protein sequence ID" value="MPN03658.1"/>
    <property type="molecule type" value="Genomic_DNA"/>
</dbReference>
<accession>A0A645ENR3</accession>
<sequence>MQVGIEPLLLSAAQSFERHRTAKQFVANAARLQDGTVWQQFIYNSADVCVQNLPPRPSLFYFLLADSVFFRSRADGAPVADCRGERVRRIIRLRYALE</sequence>
<organism evidence="1">
    <name type="scientific">bioreactor metagenome</name>
    <dbReference type="NCBI Taxonomy" id="1076179"/>
    <lineage>
        <taxon>unclassified sequences</taxon>
        <taxon>metagenomes</taxon>
        <taxon>ecological metagenomes</taxon>
    </lineage>
</organism>
<proteinExistence type="predicted"/>
<comment type="caution">
    <text evidence="1">The sequence shown here is derived from an EMBL/GenBank/DDBJ whole genome shotgun (WGS) entry which is preliminary data.</text>
</comment>
<reference evidence="1" key="1">
    <citation type="submission" date="2019-08" db="EMBL/GenBank/DDBJ databases">
        <authorList>
            <person name="Kucharzyk K."/>
            <person name="Murdoch R.W."/>
            <person name="Higgins S."/>
            <person name="Loffler F."/>
        </authorList>
    </citation>
    <scope>NUCLEOTIDE SEQUENCE</scope>
</reference>
<gene>
    <name evidence="1" type="ORF">SDC9_150890</name>
</gene>
<name>A0A645ENR3_9ZZZZ</name>
<dbReference type="AlphaFoldDB" id="A0A645ENR3"/>